<evidence type="ECO:0000313" key="4">
    <source>
        <dbReference type="EMBL" id="TCD05933.1"/>
    </source>
</evidence>
<feature type="domain" description="Response regulatory" evidence="2">
    <location>
        <begin position="2"/>
        <end position="113"/>
    </location>
</feature>
<dbReference type="GO" id="GO:0003677">
    <property type="term" value="F:DNA binding"/>
    <property type="evidence" value="ECO:0007669"/>
    <property type="project" value="InterPro"/>
</dbReference>
<dbReference type="RefSeq" id="WP_131560593.1">
    <property type="nucleotide sequence ID" value="NZ_SJSN01000012.1"/>
</dbReference>
<dbReference type="SMART" id="SM00850">
    <property type="entry name" value="LytTR"/>
    <property type="match status" value="1"/>
</dbReference>
<accession>A0A4R0NZE9</accession>
<keyword evidence="1" id="KW-0597">Phosphoprotein</keyword>
<feature type="modified residue" description="4-aspartylphosphate" evidence="1">
    <location>
        <position position="53"/>
    </location>
</feature>
<dbReference type="InterPro" id="IPR001789">
    <property type="entry name" value="Sig_transdc_resp-reg_receiver"/>
</dbReference>
<dbReference type="PANTHER" id="PTHR37299:SF1">
    <property type="entry name" value="STAGE 0 SPORULATION PROTEIN A HOMOLOG"/>
    <property type="match status" value="1"/>
</dbReference>
<dbReference type="InterPro" id="IPR007492">
    <property type="entry name" value="LytTR_DNA-bd_dom"/>
</dbReference>
<sequence>MNCIVVDDEPLARGAIQLYLRANPDLQLLKSFGSADVAAEFLRTNEVDLIFLDIRMPGLNGIDFSKTVPKNTLIIFTTAYAEYALDGFEVEAIDYLLKPFNQERFNKAIHKAFDYSALLKSADRNHTVESTFDDYFFVKADRKFVKLYFKDILFIEGLKDYVVLNTSGDRIITAMNIKTIHDQLPQENFIRISKSNIINIQQVDSFNTHVVFIGDNEVPIGNAYRTYFFEEFVAKKTIGRQS</sequence>
<dbReference type="SUPFAM" id="SSF52172">
    <property type="entry name" value="CheY-like"/>
    <property type="match status" value="1"/>
</dbReference>
<comment type="caution">
    <text evidence="4">The sequence shown here is derived from an EMBL/GenBank/DDBJ whole genome shotgun (WGS) entry which is preliminary data.</text>
</comment>
<dbReference type="InterPro" id="IPR011006">
    <property type="entry name" value="CheY-like_superfamily"/>
</dbReference>
<evidence type="ECO:0000259" key="2">
    <source>
        <dbReference type="PROSITE" id="PS50110"/>
    </source>
</evidence>
<name>A0A4R0NZE9_9SPHI</name>
<dbReference type="PROSITE" id="PS50930">
    <property type="entry name" value="HTH_LYTTR"/>
    <property type="match status" value="1"/>
</dbReference>
<dbReference type="EMBL" id="SJSN01000012">
    <property type="protein sequence ID" value="TCD05933.1"/>
    <property type="molecule type" value="Genomic_DNA"/>
</dbReference>
<dbReference type="Pfam" id="PF04397">
    <property type="entry name" value="LytTR"/>
    <property type="match status" value="1"/>
</dbReference>
<protein>
    <submittedName>
        <fullName evidence="4">Response regulator transcription factor</fullName>
    </submittedName>
</protein>
<dbReference type="GO" id="GO:0000156">
    <property type="term" value="F:phosphorelay response regulator activity"/>
    <property type="evidence" value="ECO:0007669"/>
    <property type="project" value="InterPro"/>
</dbReference>
<dbReference type="OrthoDB" id="9787344at2"/>
<feature type="domain" description="HTH LytTR-type" evidence="3">
    <location>
        <begin position="136"/>
        <end position="205"/>
    </location>
</feature>
<dbReference type="Gene3D" id="3.40.50.2300">
    <property type="match status" value="1"/>
</dbReference>
<evidence type="ECO:0000313" key="5">
    <source>
        <dbReference type="Proteomes" id="UP000291485"/>
    </source>
</evidence>
<gene>
    <name evidence="4" type="ORF">EZ449_15870</name>
</gene>
<dbReference type="Gene3D" id="2.40.50.1020">
    <property type="entry name" value="LytTr DNA-binding domain"/>
    <property type="match status" value="1"/>
</dbReference>
<proteinExistence type="predicted"/>
<dbReference type="SMART" id="SM00448">
    <property type="entry name" value="REC"/>
    <property type="match status" value="1"/>
</dbReference>
<dbReference type="Proteomes" id="UP000291485">
    <property type="component" value="Unassembled WGS sequence"/>
</dbReference>
<dbReference type="InterPro" id="IPR046947">
    <property type="entry name" value="LytR-like"/>
</dbReference>
<keyword evidence="5" id="KW-1185">Reference proteome</keyword>
<dbReference type="Pfam" id="PF00072">
    <property type="entry name" value="Response_reg"/>
    <property type="match status" value="1"/>
</dbReference>
<dbReference type="PANTHER" id="PTHR37299">
    <property type="entry name" value="TRANSCRIPTIONAL REGULATOR-RELATED"/>
    <property type="match status" value="1"/>
</dbReference>
<reference evidence="4 5" key="1">
    <citation type="submission" date="2019-02" db="EMBL/GenBank/DDBJ databases">
        <title>Pedobacter sp. RP-3-11 sp. nov., isolated from Arctic soil.</title>
        <authorList>
            <person name="Dahal R.H."/>
        </authorList>
    </citation>
    <scope>NUCLEOTIDE SEQUENCE [LARGE SCALE GENOMIC DNA]</scope>
    <source>
        <strain evidence="4 5">RP-3-11</strain>
    </source>
</reference>
<organism evidence="4 5">
    <name type="scientific">Pedobacter frigidisoli</name>
    <dbReference type="NCBI Taxonomy" id="2530455"/>
    <lineage>
        <taxon>Bacteria</taxon>
        <taxon>Pseudomonadati</taxon>
        <taxon>Bacteroidota</taxon>
        <taxon>Sphingobacteriia</taxon>
        <taxon>Sphingobacteriales</taxon>
        <taxon>Sphingobacteriaceae</taxon>
        <taxon>Pedobacter</taxon>
    </lineage>
</organism>
<dbReference type="AlphaFoldDB" id="A0A4R0NZE9"/>
<evidence type="ECO:0000259" key="3">
    <source>
        <dbReference type="PROSITE" id="PS50930"/>
    </source>
</evidence>
<dbReference type="PROSITE" id="PS50110">
    <property type="entry name" value="RESPONSE_REGULATORY"/>
    <property type="match status" value="1"/>
</dbReference>
<evidence type="ECO:0000256" key="1">
    <source>
        <dbReference type="PROSITE-ProRule" id="PRU00169"/>
    </source>
</evidence>